<proteinExistence type="predicted"/>
<keyword evidence="3" id="KW-1185">Reference proteome</keyword>
<dbReference type="VEuPathDB" id="TriTrypDB:BSAL_71290"/>
<feature type="region of interest" description="Disordered" evidence="1">
    <location>
        <begin position="1"/>
        <end position="33"/>
    </location>
</feature>
<protein>
    <submittedName>
        <fullName evidence="2">Uncharacterized protein</fullName>
    </submittedName>
</protein>
<accession>A0A0S4IWP8</accession>
<name>A0A0S4IWP8_BODSA</name>
<dbReference type="EMBL" id="CYKH01000546">
    <property type="protein sequence ID" value="CUG05753.1"/>
    <property type="molecule type" value="Genomic_DNA"/>
</dbReference>
<organism evidence="2 3">
    <name type="scientific">Bodo saltans</name>
    <name type="common">Flagellated protozoan</name>
    <dbReference type="NCBI Taxonomy" id="75058"/>
    <lineage>
        <taxon>Eukaryota</taxon>
        <taxon>Discoba</taxon>
        <taxon>Euglenozoa</taxon>
        <taxon>Kinetoplastea</taxon>
        <taxon>Metakinetoplastina</taxon>
        <taxon>Eubodonida</taxon>
        <taxon>Bodonidae</taxon>
        <taxon>Bodo</taxon>
    </lineage>
</organism>
<reference evidence="3" key="1">
    <citation type="submission" date="2015-09" db="EMBL/GenBank/DDBJ databases">
        <authorList>
            <consortium name="Pathogen Informatics"/>
        </authorList>
    </citation>
    <scope>NUCLEOTIDE SEQUENCE [LARGE SCALE GENOMIC DNA]</scope>
    <source>
        <strain evidence="3">Lake Konstanz</strain>
    </source>
</reference>
<dbReference type="Proteomes" id="UP000051952">
    <property type="component" value="Unassembled WGS sequence"/>
</dbReference>
<evidence type="ECO:0000313" key="2">
    <source>
        <dbReference type="EMBL" id="CUG05753.1"/>
    </source>
</evidence>
<sequence>MGTDTPRGPLSTPRGTRGMDMLGIPSSQGGVPQPADRLGALNATLQQLEFQLSGVAMHGRNSGSEAKFYALSKKLQKVRAEIVREQREVSELRTAERERDSLRQAKEEHRKFFHR</sequence>
<dbReference type="OrthoDB" id="253130at2759"/>
<evidence type="ECO:0000256" key="1">
    <source>
        <dbReference type="SAM" id="MobiDB-lite"/>
    </source>
</evidence>
<feature type="region of interest" description="Disordered" evidence="1">
    <location>
        <begin position="88"/>
        <end position="115"/>
    </location>
</feature>
<dbReference type="AlphaFoldDB" id="A0A0S4IWP8"/>
<evidence type="ECO:0000313" key="3">
    <source>
        <dbReference type="Proteomes" id="UP000051952"/>
    </source>
</evidence>
<gene>
    <name evidence="2" type="ORF">BSAL_71290</name>
</gene>